<comment type="caution">
    <text evidence="6">The sequence shown here is derived from an EMBL/GenBank/DDBJ whole genome shotgun (WGS) entry which is preliminary data.</text>
</comment>
<dbReference type="EMBL" id="JAGQDE010000019">
    <property type="protein sequence ID" value="MBQ0960934.1"/>
    <property type="molecule type" value="Genomic_DNA"/>
</dbReference>
<evidence type="ECO:0000256" key="2">
    <source>
        <dbReference type="ARBA" id="ARBA00023015"/>
    </source>
</evidence>
<dbReference type="Gene3D" id="3.40.190.290">
    <property type="match status" value="1"/>
</dbReference>
<accession>A0A940YN40</accession>
<evidence type="ECO:0000256" key="1">
    <source>
        <dbReference type="ARBA" id="ARBA00009437"/>
    </source>
</evidence>
<comment type="similarity">
    <text evidence="1">Belongs to the LysR transcriptional regulatory family.</text>
</comment>
<dbReference type="Proteomes" id="UP000678374">
    <property type="component" value="Unassembled WGS sequence"/>
</dbReference>
<dbReference type="InterPro" id="IPR036388">
    <property type="entry name" value="WH-like_DNA-bd_sf"/>
</dbReference>
<keyword evidence="4" id="KW-0804">Transcription</keyword>
<dbReference type="AlphaFoldDB" id="A0A940YN40"/>
<sequence>MQLNDATLPGQIGDADLRLLRVFKAVADCGGLAAAERELGIALSTISRHLKDLEQRLGLTLARRGRAGFALTPEGEQLHAAATQLLGATDAFRGQLHEIHRRLAGDLHLAVFEKTASNPDARIAEAVAAFQARAPQATLHVHVGTIAMIERGVIDGSFQLGIVPEHRRSDSLDYTPLFGETMYLYAGRGHPWFAPQRKPPGWDALRREALVGLGYQSPNLMLTHARRLERRATASDQEAVATLVLSGRYLGFLPDHYAEPFVRAGRLRAVSPQVLNYACQFSVVQRRSPAPSRLAAAFHAALVQAHGV</sequence>
<evidence type="ECO:0000256" key="3">
    <source>
        <dbReference type="ARBA" id="ARBA00023125"/>
    </source>
</evidence>
<dbReference type="Pfam" id="PF03466">
    <property type="entry name" value="LysR_substrate"/>
    <property type="match status" value="1"/>
</dbReference>
<protein>
    <submittedName>
        <fullName evidence="6">LysR family transcriptional regulator</fullName>
    </submittedName>
</protein>
<dbReference type="GO" id="GO:0000976">
    <property type="term" value="F:transcription cis-regulatory region binding"/>
    <property type="evidence" value="ECO:0007669"/>
    <property type="project" value="TreeGrafter"/>
</dbReference>
<dbReference type="PANTHER" id="PTHR30126">
    <property type="entry name" value="HTH-TYPE TRANSCRIPTIONAL REGULATOR"/>
    <property type="match status" value="1"/>
</dbReference>
<dbReference type="PANTHER" id="PTHR30126:SF98">
    <property type="entry name" value="HTH-TYPE TRANSCRIPTIONAL ACTIVATOR BAUR"/>
    <property type="match status" value="1"/>
</dbReference>
<evidence type="ECO:0000313" key="6">
    <source>
        <dbReference type="EMBL" id="MBQ0960934.1"/>
    </source>
</evidence>
<dbReference type="PROSITE" id="PS50931">
    <property type="entry name" value="HTH_LYSR"/>
    <property type="match status" value="1"/>
</dbReference>
<evidence type="ECO:0000313" key="7">
    <source>
        <dbReference type="Proteomes" id="UP000678374"/>
    </source>
</evidence>
<dbReference type="InterPro" id="IPR005119">
    <property type="entry name" value="LysR_subst-bd"/>
</dbReference>
<dbReference type="CDD" id="cd05466">
    <property type="entry name" value="PBP2_LTTR_substrate"/>
    <property type="match status" value="1"/>
</dbReference>
<evidence type="ECO:0000259" key="5">
    <source>
        <dbReference type="PROSITE" id="PS50931"/>
    </source>
</evidence>
<dbReference type="SUPFAM" id="SSF46785">
    <property type="entry name" value="Winged helix' DNA-binding domain"/>
    <property type="match status" value="1"/>
</dbReference>
<feature type="domain" description="HTH lysR-type" evidence="5">
    <location>
        <begin position="16"/>
        <end position="72"/>
    </location>
</feature>
<keyword evidence="2" id="KW-0805">Transcription regulation</keyword>
<dbReference type="Gene3D" id="1.10.10.10">
    <property type="entry name" value="Winged helix-like DNA-binding domain superfamily/Winged helix DNA-binding domain"/>
    <property type="match status" value="1"/>
</dbReference>
<dbReference type="InterPro" id="IPR036390">
    <property type="entry name" value="WH_DNA-bd_sf"/>
</dbReference>
<dbReference type="SUPFAM" id="SSF53850">
    <property type="entry name" value="Periplasmic binding protein-like II"/>
    <property type="match status" value="1"/>
</dbReference>
<dbReference type="GO" id="GO:0003700">
    <property type="term" value="F:DNA-binding transcription factor activity"/>
    <property type="evidence" value="ECO:0007669"/>
    <property type="project" value="InterPro"/>
</dbReference>
<dbReference type="Pfam" id="PF00126">
    <property type="entry name" value="HTH_1"/>
    <property type="match status" value="1"/>
</dbReference>
<keyword evidence="7" id="KW-1185">Reference proteome</keyword>
<organism evidence="6 7">
    <name type="scientific">Ideonella aquatica</name>
    <dbReference type="NCBI Taxonomy" id="2824119"/>
    <lineage>
        <taxon>Bacteria</taxon>
        <taxon>Pseudomonadati</taxon>
        <taxon>Pseudomonadota</taxon>
        <taxon>Betaproteobacteria</taxon>
        <taxon>Burkholderiales</taxon>
        <taxon>Sphaerotilaceae</taxon>
        <taxon>Ideonella</taxon>
    </lineage>
</organism>
<keyword evidence="3" id="KW-0238">DNA-binding</keyword>
<reference evidence="6" key="1">
    <citation type="submission" date="2021-04" db="EMBL/GenBank/DDBJ databases">
        <title>The genome sequence of Ideonella sp. 4Y11.</title>
        <authorList>
            <person name="Liu Y."/>
        </authorList>
    </citation>
    <scope>NUCLEOTIDE SEQUENCE</scope>
    <source>
        <strain evidence="6">4Y11</strain>
    </source>
</reference>
<name>A0A940YN40_9BURK</name>
<gene>
    <name evidence="6" type="ORF">KAK06_18405</name>
</gene>
<dbReference type="RefSeq" id="WP_210803608.1">
    <property type="nucleotide sequence ID" value="NZ_JAGQDE010000019.1"/>
</dbReference>
<proteinExistence type="inferred from homology"/>
<dbReference type="InterPro" id="IPR000847">
    <property type="entry name" value="LysR_HTH_N"/>
</dbReference>
<evidence type="ECO:0000256" key="4">
    <source>
        <dbReference type="ARBA" id="ARBA00023163"/>
    </source>
</evidence>